<keyword evidence="4" id="KW-0695">RNA-directed DNA polymerase</keyword>
<comment type="caution">
    <text evidence="4">The sequence shown here is derived from an EMBL/GenBank/DDBJ whole genome shotgun (WGS) entry which is preliminary data.</text>
</comment>
<organism evidence="4 5">
    <name type="scientific">Amphibalanus amphitrite</name>
    <name type="common">Striped barnacle</name>
    <name type="synonym">Balanus amphitrite</name>
    <dbReference type="NCBI Taxonomy" id="1232801"/>
    <lineage>
        <taxon>Eukaryota</taxon>
        <taxon>Metazoa</taxon>
        <taxon>Ecdysozoa</taxon>
        <taxon>Arthropoda</taxon>
        <taxon>Crustacea</taxon>
        <taxon>Multicrustacea</taxon>
        <taxon>Cirripedia</taxon>
        <taxon>Thoracica</taxon>
        <taxon>Thoracicalcarea</taxon>
        <taxon>Balanomorpha</taxon>
        <taxon>Balanoidea</taxon>
        <taxon>Balanidae</taxon>
        <taxon>Amphibalaninae</taxon>
        <taxon>Amphibalanus</taxon>
    </lineage>
</organism>
<proteinExistence type="predicted"/>
<dbReference type="GO" id="GO:0003676">
    <property type="term" value="F:nucleic acid binding"/>
    <property type="evidence" value="ECO:0007669"/>
    <property type="project" value="InterPro"/>
</dbReference>
<dbReference type="GO" id="GO:0004523">
    <property type="term" value="F:RNA-DNA hybrid ribonuclease activity"/>
    <property type="evidence" value="ECO:0007669"/>
    <property type="project" value="InterPro"/>
</dbReference>
<feature type="region of interest" description="Disordered" evidence="1">
    <location>
        <begin position="1109"/>
        <end position="1134"/>
    </location>
</feature>
<feature type="region of interest" description="Disordered" evidence="1">
    <location>
        <begin position="1"/>
        <end position="88"/>
    </location>
</feature>
<evidence type="ECO:0000313" key="4">
    <source>
        <dbReference type="EMBL" id="KAF0313091.1"/>
    </source>
</evidence>
<dbReference type="InterPro" id="IPR043502">
    <property type="entry name" value="DNA/RNA_pol_sf"/>
</dbReference>
<evidence type="ECO:0000259" key="3">
    <source>
        <dbReference type="PROSITE" id="PS50879"/>
    </source>
</evidence>
<feature type="region of interest" description="Disordered" evidence="1">
    <location>
        <begin position="313"/>
        <end position="334"/>
    </location>
</feature>
<evidence type="ECO:0000259" key="2">
    <source>
        <dbReference type="PROSITE" id="PS50878"/>
    </source>
</evidence>
<name>A0A6A4XEX8_AMPAM</name>
<dbReference type="InterPro" id="IPR005135">
    <property type="entry name" value="Endo/exonuclease/phosphatase"/>
</dbReference>
<dbReference type="Proteomes" id="UP000440578">
    <property type="component" value="Unassembled WGS sequence"/>
</dbReference>
<dbReference type="GO" id="GO:0003964">
    <property type="term" value="F:RNA-directed DNA polymerase activity"/>
    <property type="evidence" value="ECO:0007669"/>
    <property type="project" value="UniProtKB-KW"/>
</dbReference>
<dbReference type="Gene3D" id="3.60.10.10">
    <property type="entry name" value="Endonuclease/exonuclease/phosphatase"/>
    <property type="match status" value="1"/>
</dbReference>
<dbReference type="GO" id="GO:0042575">
    <property type="term" value="C:DNA polymerase complex"/>
    <property type="evidence" value="ECO:0007669"/>
    <property type="project" value="UniProtKB-ARBA"/>
</dbReference>
<feature type="compositionally biased region" description="Basic and acidic residues" evidence="1">
    <location>
        <begin position="1"/>
        <end position="11"/>
    </location>
</feature>
<keyword evidence="4" id="KW-0808">Transferase</keyword>
<dbReference type="CDD" id="cd09276">
    <property type="entry name" value="Rnase_HI_RT_non_LTR"/>
    <property type="match status" value="1"/>
</dbReference>
<keyword evidence="5" id="KW-1185">Reference proteome</keyword>
<dbReference type="Gene3D" id="3.30.420.10">
    <property type="entry name" value="Ribonuclease H-like superfamily/Ribonuclease H"/>
    <property type="match status" value="1"/>
</dbReference>
<dbReference type="InterPro" id="IPR012337">
    <property type="entry name" value="RNaseH-like_sf"/>
</dbReference>
<dbReference type="InterPro" id="IPR052560">
    <property type="entry name" value="RdDP_mobile_element"/>
</dbReference>
<sequence length="1151" mass="125354">MERPAYTDADRNNFGPGPVHGHTGASAPLTDSDGLTSTDPPRESHGNAGDPDPGPNDTGATNPHTAETNGPTIIGGDVNAHNNSWDIHQPEDAEGHAIEAWATERGLTIANSGQHTRVNPSTGGRSTPDLTLVSGDLAGGAEWETGPGLGSDHLPIYLTLPTINQRPKRKGPGRFRQQKADWEAFRRHLDTEISKWPSHDAPLHQEESRLTGAIITAAKRSIPFGNGGGGKPPFWNESCQEAVDLREGAQSRASTPDHTADDIIAAREARQNATNTINREKTAYVNRQLEEMGADTDLWRTIKILDGRVPPAKPAVPIQRPPTAGQTAPTKAAVTDREKADLFCQTYAAVSRLPKRKQEDHAIKLSSRRAGKTCECGDTKEGFCSPFSRRELQHALSKLKSGKSPGPDMVSNDMLRQLSPTGETELLRRVFQEGLPQGSVMAPLLWLIYCNDLDEDINTNTTRSLYADDTALLATGPSLQACADQLQPDLDQVARWLDKWKVEASPSKCVFTTFSLHAKEVNGKVVPTLTFKGDQLAHEKNPTFLGLTLDSQLTFTNHIEEVKKRMAQRRCCLTALAGRSYGCDQATLRAAYIAYIRSVADYGAALYSTHAAPSVRARLEAEQHKCARVITGCIRLTNSETLITEAGLPPLAWMAKEAGLADLPREPLALVPEQPPWTNPADAVTFRLSLPRVTRRDDPPAVRKAAALEAIAMVNPDCTIWSDGSAKSGTRDGGGGALIQLHRENREVETLVPAGSVCSSMRAELAAMLAAFTCLLAQPGETRSRIKTCLLCTDSLSGLQLLQRGPEAQQLVLAERVWAAMDSLGEQNTAIILQWVPGHADIAGNEAADRLANRAAAECAQSETPIDLASARTAIRQRAREMQATRAHRHPHPQPTPGLQDLPRWGQVTVSQLRTGHCPLARATLHRLELTPDPLCRECGAEDTVRHLLTECPAFATTRRRLWGGPLPSLDEVLSGPAGKIVEYIRRVPAETLVGLQNLLVHLRDVSAENAHLYQYRLWDAKRVKLETAQNRGVSPDVAAGYRDGLRRATNGHPLSAEEVQKVVSRVPAETLVGLQNMLVHLRDVSAENAHLYQYRLWDAKRVKLETAQNRGVSPDGAAGYRDGLRRATNGHPLSAEEVQKVVSRVNQLSS</sequence>
<reference evidence="4 5" key="1">
    <citation type="submission" date="2019-07" db="EMBL/GenBank/DDBJ databases">
        <title>Draft genome assembly of a fouling barnacle, Amphibalanus amphitrite (Darwin, 1854): The first reference genome for Thecostraca.</title>
        <authorList>
            <person name="Kim W."/>
        </authorList>
    </citation>
    <scope>NUCLEOTIDE SEQUENCE [LARGE SCALE GENOMIC DNA]</scope>
    <source>
        <strain evidence="4">SNU_AA5</strain>
        <tissue evidence="4">Soma without cirri and trophi</tissue>
    </source>
</reference>
<dbReference type="InterPro" id="IPR002156">
    <property type="entry name" value="RNaseH_domain"/>
</dbReference>
<accession>A0A6A4XEX8</accession>
<dbReference type="SUPFAM" id="SSF56219">
    <property type="entry name" value="DNase I-like"/>
    <property type="match status" value="1"/>
</dbReference>
<feature type="domain" description="Reverse transcriptase" evidence="2">
    <location>
        <begin position="318"/>
        <end position="549"/>
    </location>
</feature>
<gene>
    <name evidence="4" type="ORF">FJT64_001676</name>
</gene>
<dbReference type="PROSITE" id="PS50878">
    <property type="entry name" value="RT_POL"/>
    <property type="match status" value="1"/>
</dbReference>
<dbReference type="PANTHER" id="PTHR36688">
    <property type="entry name" value="ENDO/EXONUCLEASE/PHOSPHATASE DOMAIN-CONTAINING PROTEIN"/>
    <property type="match status" value="1"/>
</dbReference>
<dbReference type="Pfam" id="PF00075">
    <property type="entry name" value="RNase_H"/>
    <property type="match status" value="1"/>
</dbReference>
<dbReference type="SUPFAM" id="SSF53098">
    <property type="entry name" value="Ribonuclease H-like"/>
    <property type="match status" value="1"/>
</dbReference>
<dbReference type="PANTHER" id="PTHR36688:SF1">
    <property type="entry name" value="ENDONUCLEASE_EXONUCLEASE_PHOSPHATASE DOMAIN-CONTAINING PROTEIN"/>
    <property type="match status" value="1"/>
</dbReference>
<dbReference type="InterPro" id="IPR000477">
    <property type="entry name" value="RT_dom"/>
</dbReference>
<feature type="domain" description="RNase H type-1" evidence="3">
    <location>
        <begin position="714"/>
        <end position="857"/>
    </location>
</feature>
<evidence type="ECO:0000256" key="1">
    <source>
        <dbReference type="SAM" id="MobiDB-lite"/>
    </source>
</evidence>
<dbReference type="Pfam" id="PF00078">
    <property type="entry name" value="RVT_1"/>
    <property type="match status" value="1"/>
</dbReference>
<dbReference type="AlphaFoldDB" id="A0A6A4XEX8"/>
<evidence type="ECO:0000313" key="5">
    <source>
        <dbReference type="Proteomes" id="UP000440578"/>
    </source>
</evidence>
<keyword evidence="4" id="KW-0548">Nucleotidyltransferase</keyword>
<protein>
    <submittedName>
        <fullName evidence="4">Putative RNA-directed DNA polymerase from transposon BS</fullName>
    </submittedName>
</protein>
<feature type="compositionally biased region" description="Polar residues" evidence="1">
    <location>
        <begin position="58"/>
        <end position="71"/>
    </location>
</feature>
<dbReference type="InterPro" id="IPR036691">
    <property type="entry name" value="Endo/exonu/phosph_ase_sf"/>
</dbReference>
<dbReference type="SUPFAM" id="SSF56672">
    <property type="entry name" value="DNA/RNA polymerases"/>
    <property type="match status" value="1"/>
</dbReference>
<dbReference type="PROSITE" id="PS50879">
    <property type="entry name" value="RNASE_H_1"/>
    <property type="match status" value="1"/>
</dbReference>
<dbReference type="EMBL" id="VIIS01000115">
    <property type="protein sequence ID" value="KAF0313091.1"/>
    <property type="molecule type" value="Genomic_DNA"/>
</dbReference>
<dbReference type="InterPro" id="IPR036397">
    <property type="entry name" value="RNaseH_sf"/>
</dbReference>
<dbReference type="Pfam" id="PF14529">
    <property type="entry name" value="Exo_endo_phos_2"/>
    <property type="match status" value="1"/>
</dbReference>
<dbReference type="OrthoDB" id="8050953at2759"/>